<dbReference type="AlphaFoldDB" id="A0A1R1F050"/>
<accession>A0A1R1F050</accession>
<gene>
    <name evidence="1" type="ORF">BK138_02255</name>
</gene>
<name>A0A1R1F050_9BACL</name>
<dbReference type="Proteomes" id="UP000187172">
    <property type="component" value="Unassembled WGS sequence"/>
</dbReference>
<comment type="caution">
    <text evidence="1">The sequence shown here is derived from an EMBL/GenBank/DDBJ whole genome shotgun (WGS) entry which is preliminary data.</text>
</comment>
<organism evidence="1 2">
    <name type="scientific">Paenibacillus rhizosphaerae</name>
    <dbReference type="NCBI Taxonomy" id="297318"/>
    <lineage>
        <taxon>Bacteria</taxon>
        <taxon>Bacillati</taxon>
        <taxon>Bacillota</taxon>
        <taxon>Bacilli</taxon>
        <taxon>Bacillales</taxon>
        <taxon>Paenibacillaceae</taxon>
        <taxon>Paenibacillus</taxon>
    </lineage>
</organism>
<proteinExistence type="predicted"/>
<reference evidence="1 2" key="1">
    <citation type="submission" date="2016-11" db="EMBL/GenBank/DDBJ databases">
        <title>Paenibacillus species isolates.</title>
        <authorList>
            <person name="Beno S.M."/>
        </authorList>
    </citation>
    <scope>NUCLEOTIDE SEQUENCE [LARGE SCALE GENOMIC DNA]</scope>
    <source>
        <strain evidence="1 2">FSL R5-0378</strain>
    </source>
</reference>
<keyword evidence="2" id="KW-1185">Reference proteome</keyword>
<protein>
    <submittedName>
        <fullName evidence="1">Uncharacterized protein</fullName>
    </submittedName>
</protein>
<evidence type="ECO:0000313" key="2">
    <source>
        <dbReference type="Proteomes" id="UP000187172"/>
    </source>
</evidence>
<evidence type="ECO:0000313" key="1">
    <source>
        <dbReference type="EMBL" id="OMF57453.1"/>
    </source>
</evidence>
<dbReference type="EMBL" id="MRTP01000001">
    <property type="protein sequence ID" value="OMF57453.1"/>
    <property type="molecule type" value="Genomic_DNA"/>
</dbReference>
<sequence>MGLETVPIKQAQYGIASYFDNLKLTNTSSNAVIFSDTFESAAYSGEPQYYRASENNWSVMSRLKRPKFPAK</sequence>